<protein>
    <submittedName>
        <fullName evidence="3">Uncharacterized protein</fullName>
    </submittedName>
</protein>
<feature type="region of interest" description="Disordered" evidence="1">
    <location>
        <begin position="221"/>
        <end position="242"/>
    </location>
</feature>
<keyword evidence="2" id="KW-1133">Transmembrane helix</keyword>
<dbReference type="EMBL" id="LQBP01000014">
    <property type="protein sequence ID" value="KUJ76673.1"/>
    <property type="molecule type" value="Genomic_DNA"/>
</dbReference>
<dbReference type="RefSeq" id="WP_157770055.1">
    <property type="nucleotide sequence ID" value="NZ_LQBP01000014.1"/>
</dbReference>
<feature type="transmembrane region" description="Helical" evidence="2">
    <location>
        <begin position="129"/>
        <end position="148"/>
    </location>
</feature>
<evidence type="ECO:0000256" key="1">
    <source>
        <dbReference type="SAM" id="MobiDB-lite"/>
    </source>
</evidence>
<dbReference type="OrthoDB" id="7876945at2"/>
<proteinExistence type="predicted"/>
<reference evidence="4" key="1">
    <citation type="submission" date="2015-12" db="EMBL/GenBank/DDBJ databases">
        <authorList>
            <person name="Zhang G."/>
            <person name="Stingl U."/>
        </authorList>
    </citation>
    <scope>NUCLEOTIDE SEQUENCE [LARGE SCALE GENOMIC DNA]</scope>
    <source>
        <strain evidence="4">ZGT108</strain>
    </source>
</reference>
<dbReference type="AlphaFoldDB" id="A0A0X3TLT8"/>
<comment type="caution">
    <text evidence="3">The sequence shown here is derived from an EMBL/GenBank/DDBJ whole genome shotgun (WGS) entry which is preliminary data.</text>
</comment>
<organism evidence="3 4">
    <name type="scientific">Ruegeria profundi</name>
    <dbReference type="NCBI Taxonomy" id="1685378"/>
    <lineage>
        <taxon>Bacteria</taxon>
        <taxon>Pseudomonadati</taxon>
        <taxon>Pseudomonadota</taxon>
        <taxon>Alphaproteobacteria</taxon>
        <taxon>Rhodobacterales</taxon>
        <taxon>Roseobacteraceae</taxon>
        <taxon>Ruegeria</taxon>
    </lineage>
</organism>
<sequence length="242" mass="26627">MPNLPSPFQYLFLAAAVIIPTSALAGFSLVLSNATDSEIGRLAFEVFWVGEESNAPTFINFLLLIVSSGFIALAAAQAFSDRNPWRWHWLGLAVVVLLAAFDDAAQVHEPVGTYLTKGIEGSGLFAWEWVYYGFAVVAILVLLGFRFVVYGMDAAPRRYLVLGALVYFGAALGLEMVSAFMWFHEMDNGRYVTLLEETCEMFGAALFGACGLRQLMPVPEARKATHTSSQPRFGTARETTRF</sequence>
<keyword evidence="2" id="KW-0812">Transmembrane</keyword>
<keyword evidence="2" id="KW-0472">Membrane</keyword>
<accession>A0A0X3TLT8</accession>
<evidence type="ECO:0000313" key="4">
    <source>
        <dbReference type="Proteomes" id="UP000053690"/>
    </source>
</evidence>
<evidence type="ECO:0000313" key="3">
    <source>
        <dbReference type="EMBL" id="KUJ76673.1"/>
    </source>
</evidence>
<feature type="transmembrane region" description="Helical" evidence="2">
    <location>
        <begin position="55"/>
        <end position="75"/>
    </location>
</feature>
<feature type="transmembrane region" description="Helical" evidence="2">
    <location>
        <begin position="160"/>
        <end position="183"/>
    </location>
</feature>
<name>A0A0X3TLT8_9RHOB</name>
<dbReference type="Proteomes" id="UP000053690">
    <property type="component" value="Unassembled WGS sequence"/>
</dbReference>
<feature type="transmembrane region" description="Helical" evidence="2">
    <location>
        <begin position="12"/>
        <end position="35"/>
    </location>
</feature>
<keyword evidence="4" id="KW-1185">Reference proteome</keyword>
<evidence type="ECO:0000256" key="2">
    <source>
        <dbReference type="SAM" id="Phobius"/>
    </source>
</evidence>
<gene>
    <name evidence="3" type="ORF">AVO44_19055</name>
</gene>